<protein>
    <recommendedName>
        <fullName evidence="1">DUF7309 domain-containing protein</fullName>
    </recommendedName>
</protein>
<keyword evidence="3" id="KW-1185">Reference proteome</keyword>
<gene>
    <name evidence="2" type="ORF">H0A61_00026</name>
</gene>
<organism evidence="2 3">
    <name type="scientific">Koleobacter methoxysyntrophicus</name>
    <dbReference type="NCBI Taxonomy" id="2751313"/>
    <lineage>
        <taxon>Bacteria</taxon>
        <taxon>Bacillati</taxon>
        <taxon>Bacillota</taxon>
        <taxon>Clostridia</taxon>
        <taxon>Koleobacterales</taxon>
        <taxon>Koleobacteraceae</taxon>
        <taxon>Koleobacter</taxon>
    </lineage>
</organism>
<feature type="domain" description="DUF7309" evidence="1">
    <location>
        <begin position="12"/>
        <end position="64"/>
    </location>
</feature>
<dbReference type="EMBL" id="CP059066">
    <property type="protein sequence ID" value="QSQ07710.1"/>
    <property type="molecule type" value="Genomic_DNA"/>
</dbReference>
<dbReference type="Proteomes" id="UP000662904">
    <property type="component" value="Chromosome"/>
</dbReference>
<dbReference type="AlphaFoldDB" id="A0A8A0RJ96"/>
<dbReference type="InterPro" id="IPR055733">
    <property type="entry name" value="DUF7309"/>
</dbReference>
<evidence type="ECO:0000313" key="3">
    <source>
        <dbReference type="Proteomes" id="UP000662904"/>
    </source>
</evidence>
<evidence type="ECO:0000259" key="1">
    <source>
        <dbReference type="Pfam" id="PF23988"/>
    </source>
</evidence>
<evidence type="ECO:0000313" key="2">
    <source>
        <dbReference type="EMBL" id="QSQ07710.1"/>
    </source>
</evidence>
<dbReference type="Pfam" id="PF23988">
    <property type="entry name" value="DUF7309"/>
    <property type="match status" value="1"/>
</dbReference>
<dbReference type="KEGG" id="kme:H0A61_00026"/>
<reference evidence="2" key="1">
    <citation type="submission" date="2020-07" db="EMBL/GenBank/DDBJ databases">
        <title>Koleobacter methoxysyntrophicus gen. nov., sp. nov., a novel anaerobic bacterium isolated from deep subsurface oil field and proposal of Koleobacterales ord. nov. in the phylum Firmicutes.</title>
        <authorList>
            <person name="Sakamoto S."/>
            <person name="Tamaki H."/>
        </authorList>
    </citation>
    <scope>NUCLEOTIDE SEQUENCE</scope>
    <source>
        <strain evidence="2">NRmbB1</strain>
    </source>
</reference>
<proteinExistence type="predicted"/>
<name>A0A8A0RJ96_9FIRM</name>
<accession>A0A8A0RJ96</accession>
<sequence>MMRNKKPTMSDWQDLYDAAIEFKKEKPWQWLYDADLICVQNPDDKTIGYCSVMGRAGEHYALGVVESSLEVDCPRTT</sequence>